<evidence type="ECO:0000259" key="4">
    <source>
        <dbReference type="SMART" id="SM00382"/>
    </source>
</evidence>
<feature type="compositionally biased region" description="Basic and acidic residues" evidence="3">
    <location>
        <begin position="130"/>
        <end position="142"/>
    </location>
</feature>
<dbReference type="AlphaFoldDB" id="A0A507C441"/>
<dbReference type="Pfam" id="PF10431">
    <property type="entry name" value="ClpB_D2-small"/>
    <property type="match status" value="1"/>
</dbReference>
<name>A0A507C441_9FUNG</name>
<dbReference type="GeneID" id="42005463"/>
<protein>
    <recommendedName>
        <fullName evidence="8">AAA+ ATPase domain-containing protein</fullName>
    </recommendedName>
</protein>
<reference evidence="6 7" key="1">
    <citation type="journal article" date="2019" name="Sci. Rep.">
        <title>Comparative genomics of chytrid fungi reveal insights into the obligate biotrophic and pathogenic lifestyle of Synchytrium endobioticum.</title>
        <authorList>
            <person name="van de Vossenberg B.T.L.H."/>
            <person name="Warris S."/>
            <person name="Nguyen H.D.T."/>
            <person name="van Gent-Pelzer M.P.E."/>
            <person name="Joly D.L."/>
            <person name="van de Geest H.C."/>
            <person name="Bonants P.J.M."/>
            <person name="Smith D.S."/>
            <person name="Levesque C.A."/>
            <person name="van der Lee T.A.J."/>
        </authorList>
    </citation>
    <scope>NUCLEOTIDE SEQUENCE [LARGE SCALE GENOMIC DNA]</scope>
    <source>
        <strain evidence="6 7">JEL517</strain>
    </source>
</reference>
<feature type="domain" description="Clp ATPase C-terminal" evidence="5">
    <location>
        <begin position="380"/>
        <end position="465"/>
    </location>
</feature>
<dbReference type="PANTHER" id="PTHR48102:SF7">
    <property type="entry name" value="ATP-DEPENDENT CLP PROTEASE ATP-BINDING SUBUNIT CLPX-LIKE, MITOCHONDRIAL"/>
    <property type="match status" value="1"/>
</dbReference>
<dbReference type="STRING" id="1806994.A0A507C441"/>
<dbReference type="EMBL" id="QEAO01000027">
    <property type="protein sequence ID" value="TPX32736.1"/>
    <property type="molecule type" value="Genomic_DNA"/>
</dbReference>
<dbReference type="GO" id="GO:0051603">
    <property type="term" value="P:proteolysis involved in protein catabolic process"/>
    <property type="evidence" value="ECO:0007669"/>
    <property type="project" value="TreeGrafter"/>
</dbReference>
<dbReference type="InterPro" id="IPR019489">
    <property type="entry name" value="Clp_ATPase_C"/>
</dbReference>
<dbReference type="InterPro" id="IPR003593">
    <property type="entry name" value="AAA+_ATPase"/>
</dbReference>
<dbReference type="Gene3D" id="3.40.50.300">
    <property type="entry name" value="P-loop containing nucleotide triphosphate hydrolases"/>
    <property type="match status" value="1"/>
</dbReference>
<dbReference type="GO" id="GO:0005524">
    <property type="term" value="F:ATP binding"/>
    <property type="evidence" value="ECO:0007669"/>
    <property type="project" value="UniProtKB-KW"/>
</dbReference>
<dbReference type="GO" id="GO:0005759">
    <property type="term" value="C:mitochondrial matrix"/>
    <property type="evidence" value="ECO:0007669"/>
    <property type="project" value="TreeGrafter"/>
</dbReference>
<keyword evidence="7" id="KW-1185">Reference proteome</keyword>
<evidence type="ECO:0000313" key="6">
    <source>
        <dbReference type="EMBL" id="TPX32736.1"/>
    </source>
</evidence>
<dbReference type="InterPro" id="IPR050052">
    <property type="entry name" value="ATP-dep_Clp_protease_ClpX"/>
</dbReference>
<dbReference type="SMART" id="SM00382">
    <property type="entry name" value="AAA"/>
    <property type="match status" value="1"/>
</dbReference>
<proteinExistence type="predicted"/>
<dbReference type="Gene3D" id="1.10.8.60">
    <property type="match status" value="1"/>
</dbReference>
<feature type="region of interest" description="Disordered" evidence="3">
    <location>
        <begin position="66"/>
        <end position="87"/>
    </location>
</feature>
<keyword evidence="2" id="KW-0067">ATP-binding</keyword>
<dbReference type="InterPro" id="IPR003959">
    <property type="entry name" value="ATPase_AAA_core"/>
</dbReference>
<accession>A0A507C441</accession>
<feature type="domain" description="AAA+ ATPase" evidence="4">
    <location>
        <begin position="168"/>
        <end position="335"/>
    </location>
</feature>
<dbReference type="SUPFAM" id="SSF52540">
    <property type="entry name" value="P-loop containing nucleoside triphosphate hydrolases"/>
    <property type="match status" value="1"/>
</dbReference>
<dbReference type="GO" id="GO:0051082">
    <property type="term" value="F:unfolded protein binding"/>
    <property type="evidence" value="ECO:0007669"/>
    <property type="project" value="InterPro"/>
</dbReference>
<dbReference type="Pfam" id="PF07724">
    <property type="entry name" value="AAA_2"/>
    <property type="match status" value="1"/>
</dbReference>
<dbReference type="GO" id="GO:0016887">
    <property type="term" value="F:ATP hydrolysis activity"/>
    <property type="evidence" value="ECO:0007669"/>
    <property type="project" value="InterPro"/>
</dbReference>
<feature type="region of interest" description="Disordered" evidence="3">
    <location>
        <begin position="486"/>
        <end position="523"/>
    </location>
</feature>
<dbReference type="InterPro" id="IPR027417">
    <property type="entry name" value="P-loop_NTPase"/>
</dbReference>
<dbReference type="OrthoDB" id="1721884at2759"/>
<feature type="region of interest" description="Disordered" evidence="3">
    <location>
        <begin position="126"/>
        <end position="163"/>
    </location>
</feature>
<evidence type="ECO:0000313" key="7">
    <source>
        <dbReference type="Proteomes" id="UP000319731"/>
    </source>
</evidence>
<gene>
    <name evidence="6" type="ORF">SmJEL517_g04238</name>
</gene>
<comment type="caution">
    <text evidence="6">The sequence shown here is derived from an EMBL/GenBank/DDBJ whole genome shotgun (WGS) entry which is preliminary data.</text>
</comment>
<evidence type="ECO:0000256" key="2">
    <source>
        <dbReference type="ARBA" id="ARBA00022840"/>
    </source>
</evidence>
<dbReference type="SMART" id="SM01086">
    <property type="entry name" value="ClpB_D2-small"/>
    <property type="match status" value="1"/>
</dbReference>
<dbReference type="PANTHER" id="PTHR48102">
    <property type="entry name" value="ATP-DEPENDENT CLP PROTEASE ATP-BINDING SUBUNIT CLPX-LIKE, MITOCHONDRIAL-RELATED"/>
    <property type="match status" value="1"/>
</dbReference>
<dbReference type="Proteomes" id="UP000319731">
    <property type="component" value="Unassembled WGS sequence"/>
</dbReference>
<dbReference type="GO" id="GO:0140662">
    <property type="term" value="F:ATP-dependent protein folding chaperone"/>
    <property type="evidence" value="ECO:0007669"/>
    <property type="project" value="InterPro"/>
</dbReference>
<evidence type="ECO:0008006" key="8">
    <source>
        <dbReference type="Google" id="ProtNLM"/>
    </source>
</evidence>
<dbReference type="FunFam" id="1.10.8.60:FF:000138">
    <property type="entry name" value="ATP-dependent Clp protease ATP-binding subunit ClpX"/>
    <property type="match status" value="1"/>
</dbReference>
<keyword evidence="1" id="KW-0547">Nucleotide-binding</keyword>
<dbReference type="RefSeq" id="XP_031023893.1">
    <property type="nucleotide sequence ID" value="XM_031170166.1"/>
</dbReference>
<dbReference type="NCBIfam" id="NF003745">
    <property type="entry name" value="PRK05342.1"/>
    <property type="match status" value="1"/>
</dbReference>
<dbReference type="NCBIfam" id="TIGR00382">
    <property type="entry name" value="clpX"/>
    <property type="match status" value="1"/>
</dbReference>
<evidence type="ECO:0000256" key="1">
    <source>
        <dbReference type="ARBA" id="ARBA00022741"/>
    </source>
</evidence>
<evidence type="ECO:0000259" key="5">
    <source>
        <dbReference type="SMART" id="SM01086"/>
    </source>
</evidence>
<evidence type="ECO:0000256" key="3">
    <source>
        <dbReference type="SAM" id="MobiDB-lite"/>
    </source>
</evidence>
<organism evidence="6 7">
    <name type="scientific">Synchytrium microbalum</name>
    <dbReference type="NCBI Taxonomy" id="1806994"/>
    <lineage>
        <taxon>Eukaryota</taxon>
        <taxon>Fungi</taxon>
        <taxon>Fungi incertae sedis</taxon>
        <taxon>Chytridiomycota</taxon>
        <taxon>Chytridiomycota incertae sedis</taxon>
        <taxon>Chytridiomycetes</taxon>
        <taxon>Synchytriales</taxon>
        <taxon>Synchytriaceae</taxon>
        <taxon>Synchytrium</taxon>
    </lineage>
</organism>
<feature type="compositionally biased region" description="Polar residues" evidence="3">
    <location>
        <begin position="486"/>
        <end position="499"/>
    </location>
</feature>
<sequence length="523" mass="57747">MRTRLSQLVIKPPFCWSRAFGDDAFQSQTTRGGSIPRPKQIYDRLSGNEPVVGLDGATVAQAYHRHHQQSHTQLHEDETHHKRSSGRTLVPKMIRSQLDEFVIGQDKLKKALSVAIFNHYIRIDNNLSSHSDHDGSELRTSESRSSFHGRPARRNNRKQSEDEGIVMEKSNILIIGPTGSGKTLIAKTTAQLLDVPFSMNEATGYTQSGYVGADVEECITRLLQNADFDVASAERGIVYIDEVDKIARRIDSNPNQRDVTGQGVQEGLLRMLEGTVVNVTVKPGQGKRNSAQGGEVYSVDTSNILFICSGAFVGLEKIVKDRTSSKGSIGFGAPLTSSESANDLETENILEGVEPEDLIKFGYIPEFVGRLPVVAAASQLTIDQLISVLTQPRNALVRQYEEIFKRAGMELRFHMSALRAIAELAVKKRTGARGLRRIMESVLQEALYEYPGTDVKYLLVDEQTISDPAHNMKTWTSIQSSEAQSSLLEAFQSPNSSRGSRGKIPSKPSTVPEIPLEGFDSTY</sequence>
<dbReference type="InterPro" id="IPR004487">
    <property type="entry name" value="Clp_protease_ATP-bd_su_ClpX"/>
</dbReference>